<keyword evidence="5" id="KW-1185">Reference proteome</keyword>
<comment type="similarity">
    <text evidence="1">Belongs to the DprA/Smf family.</text>
</comment>
<dbReference type="Gene3D" id="3.40.50.450">
    <property type="match status" value="1"/>
</dbReference>
<accession>A0ABX0U991</accession>
<dbReference type="SUPFAM" id="SSF102405">
    <property type="entry name" value="MCP/YpsA-like"/>
    <property type="match status" value="1"/>
</dbReference>
<evidence type="ECO:0000313" key="4">
    <source>
        <dbReference type="EMBL" id="NIJ44066.1"/>
    </source>
</evidence>
<dbReference type="InterPro" id="IPR041614">
    <property type="entry name" value="DprA_WH"/>
</dbReference>
<dbReference type="InterPro" id="IPR036388">
    <property type="entry name" value="WH-like_DNA-bd_sf"/>
</dbReference>
<dbReference type="InterPro" id="IPR057666">
    <property type="entry name" value="DrpA_SLOG"/>
</dbReference>
<evidence type="ECO:0000313" key="5">
    <source>
        <dbReference type="Proteomes" id="UP000745859"/>
    </source>
</evidence>
<dbReference type="Pfam" id="PF02481">
    <property type="entry name" value="DNA_processg_A"/>
    <property type="match status" value="1"/>
</dbReference>
<evidence type="ECO:0000256" key="1">
    <source>
        <dbReference type="ARBA" id="ARBA00006525"/>
    </source>
</evidence>
<dbReference type="EMBL" id="JAASQL010000001">
    <property type="protein sequence ID" value="NIJ44066.1"/>
    <property type="molecule type" value="Genomic_DNA"/>
</dbReference>
<dbReference type="Proteomes" id="UP000745859">
    <property type="component" value="Unassembled WGS sequence"/>
</dbReference>
<dbReference type="PANTHER" id="PTHR43022:SF1">
    <property type="entry name" value="PROTEIN SMF"/>
    <property type="match status" value="1"/>
</dbReference>
<dbReference type="RefSeq" id="WP_167183404.1">
    <property type="nucleotide sequence ID" value="NZ_JAASQL010000001.1"/>
</dbReference>
<evidence type="ECO:0000259" key="2">
    <source>
        <dbReference type="Pfam" id="PF02481"/>
    </source>
</evidence>
<feature type="domain" description="DprA winged helix" evidence="3">
    <location>
        <begin position="310"/>
        <end position="362"/>
    </location>
</feature>
<proteinExistence type="inferred from homology"/>
<reference evidence="4 5" key="1">
    <citation type="submission" date="2020-03" db="EMBL/GenBank/DDBJ databases">
        <title>Genomic Encyclopedia of Type Strains, Phase IV (KMG-IV): sequencing the most valuable type-strain genomes for metagenomic binning, comparative biology and taxonomic classification.</title>
        <authorList>
            <person name="Goeker M."/>
        </authorList>
    </citation>
    <scope>NUCLEOTIDE SEQUENCE [LARGE SCALE GENOMIC DNA]</scope>
    <source>
        <strain evidence="4 5">DSM 101599</strain>
    </source>
</reference>
<dbReference type="InterPro" id="IPR003488">
    <property type="entry name" value="DprA"/>
</dbReference>
<feature type="domain" description="Smf/DprA SLOG" evidence="2">
    <location>
        <begin position="80"/>
        <end position="290"/>
    </location>
</feature>
<evidence type="ECO:0000259" key="3">
    <source>
        <dbReference type="Pfam" id="PF17782"/>
    </source>
</evidence>
<sequence>MDIEELQYALALQDTKGVGSVTAKKLIAIYGSAVELYKAHQRKEIRDNVNQKVFDRLFRSTSVDKAKKEIDRALSRGINCIYYKSKEYPKELLNCSDAPVILFKDGDDNCNEYKRVISVVGTRNITSYGRDFCKELLLSLKGYNPLIVSGYAFGIDICAHLEALENGLSTLAVMAHGFGSVYPKEHKKYYREVKESGGFLSEFGFDEPPYRENFLKRNRIVAGMSQATIVVESAAKGGALVTADIANSYNKDVFALPGRSTDVYSKGCNNLIKQHKAALITSGEDLIEQLGWISKIDTSVKAIQPQLFLDLEGGEKEVYEMLEISSLYMDEISRLSGIPIYKISNIVFQLEIKGLVQVLPGKMIKRI</sequence>
<dbReference type="Gene3D" id="1.10.10.10">
    <property type="entry name" value="Winged helix-like DNA-binding domain superfamily/Winged helix DNA-binding domain"/>
    <property type="match status" value="1"/>
</dbReference>
<name>A0ABX0U991_9FLAO</name>
<comment type="caution">
    <text evidence="4">The sequence shown here is derived from an EMBL/GenBank/DDBJ whole genome shotgun (WGS) entry which is preliminary data.</text>
</comment>
<gene>
    <name evidence="4" type="ORF">FHR24_000505</name>
</gene>
<protein>
    <submittedName>
        <fullName evidence="4">DNA processing protein</fullName>
    </submittedName>
</protein>
<dbReference type="PANTHER" id="PTHR43022">
    <property type="entry name" value="PROTEIN SMF"/>
    <property type="match status" value="1"/>
</dbReference>
<dbReference type="Pfam" id="PF17782">
    <property type="entry name" value="WHD_DprA"/>
    <property type="match status" value="1"/>
</dbReference>
<dbReference type="NCBIfam" id="TIGR00732">
    <property type="entry name" value="dprA"/>
    <property type="match status" value="1"/>
</dbReference>
<organism evidence="4 5">
    <name type="scientific">Wenyingzhuangia heitensis</name>
    <dbReference type="NCBI Taxonomy" id="1487859"/>
    <lineage>
        <taxon>Bacteria</taxon>
        <taxon>Pseudomonadati</taxon>
        <taxon>Bacteroidota</taxon>
        <taxon>Flavobacteriia</taxon>
        <taxon>Flavobacteriales</taxon>
        <taxon>Flavobacteriaceae</taxon>
        <taxon>Wenyingzhuangia</taxon>
    </lineage>
</organism>